<evidence type="ECO:0000259" key="7">
    <source>
        <dbReference type="PROSITE" id="PS51898"/>
    </source>
</evidence>
<evidence type="ECO:0000259" key="8">
    <source>
        <dbReference type="PROSITE" id="PS51900"/>
    </source>
</evidence>
<dbReference type="Pfam" id="PF00589">
    <property type="entry name" value="Phage_integrase"/>
    <property type="match status" value="1"/>
</dbReference>
<dbReference type="RefSeq" id="WP_271012855.1">
    <property type="nucleotide sequence ID" value="NZ_JAQIFT010000057.1"/>
</dbReference>
<dbReference type="InterPro" id="IPR002104">
    <property type="entry name" value="Integrase_catalytic"/>
</dbReference>
<keyword evidence="3" id="KW-0229">DNA integration</keyword>
<dbReference type="SUPFAM" id="SSF56349">
    <property type="entry name" value="DNA breaking-rejoining enzymes"/>
    <property type="match status" value="1"/>
</dbReference>
<evidence type="ECO:0000256" key="1">
    <source>
        <dbReference type="ARBA" id="ARBA00003283"/>
    </source>
</evidence>
<evidence type="ECO:0000256" key="6">
    <source>
        <dbReference type="PROSITE-ProRule" id="PRU01248"/>
    </source>
</evidence>
<dbReference type="GO" id="GO:0015074">
    <property type="term" value="P:DNA integration"/>
    <property type="evidence" value="ECO:0007669"/>
    <property type="project" value="UniProtKB-KW"/>
</dbReference>
<keyword evidence="5" id="KW-0233">DNA recombination</keyword>
<organism evidence="9 10">
    <name type="scientific">Holtiella tumoricola</name>
    <dbReference type="NCBI Taxonomy" id="3018743"/>
    <lineage>
        <taxon>Bacteria</taxon>
        <taxon>Bacillati</taxon>
        <taxon>Bacillota</taxon>
        <taxon>Clostridia</taxon>
        <taxon>Lachnospirales</taxon>
        <taxon>Cellulosilyticaceae</taxon>
        <taxon>Holtiella</taxon>
    </lineage>
</organism>
<gene>
    <name evidence="9" type="ORF">PBV87_15460</name>
</gene>
<dbReference type="InterPro" id="IPR011010">
    <property type="entry name" value="DNA_brk_join_enz"/>
</dbReference>
<dbReference type="CDD" id="cd01189">
    <property type="entry name" value="INT_ICEBs1_C_like"/>
    <property type="match status" value="1"/>
</dbReference>
<dbReference type="PANTHER" id="PTHR30349:SF64">
    <property type="entry name" value="PROPHAGE INTEGRASE INTD-RELATED"/>
    <property type="match status" value="1"/>
</dbReference>
<evidence type="ECO:0000256" key="2">
    <source>
        <dbReference type="ARBA" id="ARBA00008857"/>
    </source>
</evidence>
<comment type="caution">
    <text evidence="9">The sequence shown here is derived from an EMBL/GenBank/DDBJ whole genome shotgun (WGS) entry which is preliminary data.</text>
</comment>
<dbReference type="InterPro" id="IPR028259">
    <property type="entry name" value="AP2-like_int_N"/>
</dbReference>
<evidence type="ECO:0000256" key="5">
    <source>
        <dbReference type="ARBA" id="ARBA00023172"/>
    </source>
</evidence>
<comment type="similarity">
    <text evidence="2">Belongs to the 'phage' integrase family.</text>
</comment>
<dbReference type="GO" id="GO:0006310">
    <property type="term" value="P:DNA recombination"/>
    <property type="evidence" value="ECO:0007669"/>
    <property type="project" value="UniProtKB-KW"/>
</dbReference>
<feature type="domain" description="Core-binding (CB)" evidence="8">
    <location>
        <begin position="56"/>
        <end position="138"/>
    </location>
</feature>
<evidence type="ECO:0000256" key="3">
    <source>
        <dbReference type="ARBA" id="ARBA00022908"/>
    </source>
</evidence>
<name>A0AA42J1T6_9FIRM</name>
<dbReference type="PROSITE" id="PS51900">
    <property type="entry name" value="CB"/>
    <property type="match status" value="1"/>
</dbReference>
<evidence type="ECO:0000256" key="4">
    <source>
        <dbReference type="ARBA" id="ARBA00023125"/>
    </source>
</evidence>
<dbReference type="GO" id="GO:0003677">
    <property type="term" value="F:DNA binding"/>
    <property type="evidence" value="ECO:0007669"/>
    <property type="project" value="UniProtKB-UniRule"/>
</dbReference>
<evidence type="ECO:0000313" key="10">
    <source>
        <dbReference type="Proteomes" id="UP001169242"/>
    </source>
</evidence>
<dbReference type="AlphaFoldDB" id="A0AA42J1T6"/>
<dbReference type="Proteomes" id="UP001169242">
    <property type="component" value="Unassembled WGS sequence"/>
</dbReference>
<dbReference type="InterPro" id="IPR050090">
    <property type="entry name" value="Tyrosine_recombinase_XerCD"/>
</dbReference>
<dbReference type="PROSITE" id="PS51898">
    <property type="entry name" value="TYR_RECOMBINASE"/>
    <property type="match status" value="1"/>
</dbReference>
<feature type="domain" description="Tyr recombinase" evidence="7">
    <location>
        <begin position="160"/>
        <end position="343"/>
    </location>
</feature>
<dbReference type="Pfam" id="PF14657">
    <property type="entry name" value="Arm-DNA-bind_4"/>
    <property type="match status" value="1"/>
</dbReference>
<accession>A0AA42J1T6</accession>
<dbReference type="InterPro" id="IPR010998">
    <property type="entry name" value="Integrase_recombinase_N"/>
</dbReference>
<dbReference type="EMBL" id="JAQIFT010000057">
    <property type="protein sequence ID" value="MDA3732874.1"/>
    <property type="molecule type" value="Genomic_DNA"/>
</dbReference>
<comment type="function">
    <text evidence="1">Site-specific tyrosine recombinase, which acts by catalyzing the cutting and rejoining of the recombining DNA molecules.</text>
</comment>
<dbReference type="InterPro" id="IPR004107">
    <property type="entry name" value="Integrase_SAM-like_N"/>
</dbReference>
<dbReference type="InterPro" id="IPR013762">
    <property type="entry name" value="Integrase-like_cat_sf"/>
</dbReference>
<dbReference type="Pfam" id="PF14659">
    <property type="entry name" value="Phage_int_SAM_3"/>
    <property type="match status" value="1"/>
</dbReference>
<dbReference type="Gene3D" id="1.10.443.10">
    <property type="entry name" value="Intergrase catalytic core"/>
    <property type="match status" value="1"/>
</dbReference>
<dbReference type="PANTHER" id="PTHR30349">
    <property type="entry name" value="PHAGE INTEGRASE-RELATED"/>
    <property type="match status" value="1"/>
</dbReference>
<sequence length="350" mass="41039">MPAYKDADRGTWYAAFYYTDWTGEKKKKKKRGFKKRSEALEYEREFLNKQSMSCDMSFKSLVELYYEDKSTRARKTTMNSKKTVIDKQIVPYFQDLAINQIKATTVRKWQNQLLESNYSPTYINYIHTQLSAIFNFAVQFYDLKENPARKAGSIGKKAADDMQFWTLEEFNQFIGSITDLALKTAYTLLFYSGMRCGELLALTPNDFNLRDSTVSITKSFSRLGKEDIINEPKTPKSKRTITLPKFVNELIIEYLQTLYDWDDTDRIFPHTKYYLQNNIAKYAVLARVKKIRVHDLRHSHASLLIDMGINIILISERLGHEKIQTTLDTYSHLYPNKHEEVAEQLDHLKK</sequence>
<dbReference type="Gene3D" id="1.10.150.130">
    <property type="match status" value="1"/>
</dbReference>
<protein>
    <submittedName>
        <fullName evidence="9">Site-specific integrase</fullName>
    </submittedName>
</protein>
<reference evidence="9" key="1">
    <citation type="journal article" date="2023" name="Int. J. Syst. Evol. Microbiol.">
        <title>&lt;i&gt;Holtiella tumoricola&lt;/i&gt; gen. nov. sp. nov., isolated from a human clinical sample.</title>
        <authorList>
            <person name="Allen-Vercoe E."/>
            <person name="Daigneault M.C."/>
            <person name="Vancuren S.J."/>
            <person name="Cochrane K."/>
            <person name="O'Neal L.L."/>
            <person name="Sankaranarayanan K."/>
            <person name="Lawson P.A."/>
        </authorList>
    </citation>
    <scope>NUCLEOTIDE SEQUENCE</scope>
    <source>
        <strain evidence="9">CC70A</strain>
    </source>
</reference>
<keyword evidence="10" id="KW-1185">Reference proteome</keyword>
<evidence type="ECO:0000313" key="9">
    <source>
        <dbReference type="EMBL" id="MDA3732874.1"/>
    </source>
</evidence>
<dbReference type="InterPro" id="IPR044068">
    <property type="entry name" value="CB"/>
</dbReference>
<keyword evidence="4 6" id="KW-0238">DNA-binding</keyword>
<proteinExistence type="inferred from homology"/>